<sequence>MGGHRVSVGISESSSLYASKGADAAADAVDIHIECFAADDISSENDHGFLLPVTMRTAGGAHVDRLFVLSSTHLALKDLEAVRETSSETHYWALSTLVSAQQQECAVLITFASMPWTRQLTLTLPDFERAVIVRQKIAHAASFADPETLAELEQRVSALRFDPDAQCEAAAAAERKAKAAVKPAAAAFRKTFQTATREIASGESVSLMQQLEQLQQQHEAALARAAEAEAKVALAQERAAEAEVRATQAEQTAAALLNAERAARQEADPAEAAATTMPSEEVAILRSALATAEAVAANLVKDVHELRTQLEAEGIARQAAVARIVELTHSAATSQMEHEARLSGATTAGAAILRRVAQANLCRRCFMVLKANASEAMRQRTPPHPIYDGIATPLSSPMQWLKGVVGNDAVSGSRPRAPSTSLPATAHALDFSRIASAFSGMRSPSPAAAETGSDQAVADVADKVATDYASVLASAQAEALESQRVEMREVIALLAIHLEGIQQLHSLLLGRSAEEVIDEELGTFGLSWEVTPLEAAAANSDGADSGRPSLLASPPPSLYEPFEGPAEGGTADEARGADEPAVGVVPPPPPPGLLRELGDVDEADELVSPSSALDESEQLLQAQALLGARALAARLSERMALVSALHRRLEKSSLLQPRWEQAPTAESSRTRAQTPSPPAPAKAKKERRPSALESAALEQLQRSQYTKAGLAVQAYEGFDPAASTPRRVVAT</sequence>
<feature type="compositionally biased region" description="Polar residues" evidence="2">
    <location>
        <begin position="664"/>
        <end position="674"/>
    </location>
</feature>
<feature type="compositionally biased region" description="Low complexity" evidence="2">
    <location>
        <begin position="537"/>
        <end position="552"/>
    </location>
</feature>
<keyword evidence="1" id="KW-0175">Coiled coil</keyword>
<comment type="caution">
    <text evidence="3">The sequence shown here is derived from an EMBL/GenBank/DDBJ whole genome shotgun (WGS) entry which is preliminary data.</text>
</comment>
<dbReference type="Proteomes" id="UP000037460">
    <property type="component" value="Unassembled WGS sequence"/>
</dbReference>
<feature type="coiled-coil region" evidence="1">
    <location>
        <begin position="197"/>
        <end position="309"/>
    </location>
</feature>
<feature type="region of interest" description="Disordered" evidence="2">
    <location>
        <begin position="656"/>
        <end position="693"/>
    </location>
</feature>
<reference evidence="4" key="1">
    <citation type="journal article" date="2015" name="PLoS Genet.">
        <title>Genome Sequence and Transcriptome Analyses of Chrysochromulina tobin: Metabolic Tools for Enhanced Algal Fitness in the Prominent Order Prymnesiales (Haptophyceae).</title>
        <authorList>
            <person name="Hovde B.T."/>
            <person name="Deodato C.R."/>
            <person name="Hunsperger H.M."/>
            <person name="Ryken S.A."/>
            <person name="Yost W."/>
            <person name="Jha R.K."/>
            <person name="Patterson J."/>
            <person name="Monnat R.J. Jr."/>
            <person name="Barlow S.B."/>
            <person name="Starkenburg S.R."/>
            <person name="Cattolico R.A."/>
        </authorList>
    </citation>
    <scope>NUCLEOTIDE SEQUENCE</scope>
    <source>
        <strain evidence="4">CCMP291</strain>
    </source>
</reference>
<evidence type="ECO:0000256" key="2">
    <source>
        <dbReference type="SAM" id="MobiDB-lite"/>
    </source>
</evidence>
<evidence type="ECO:0000256" key="1">
    <source>
        <dbReference type="SAM" id="Coils"/>
    </source>
</evidence>
<evidence type="ECO:0000313" key="4">
    <source>
        <dbReference type="Proteomes" id="UP000037460"/>
    </source>
</evidence>
<protein>
    <submittedName>
        <fullName evidence="3">Uncharacterized protein</fullName>
    </submittedName>
</protein>
<accession>A0A0M0JVA3</accession>
<dbReference type="EMBL" id="JWZX01002301">
    <property type="protein sequence ID" value="KOO30058.1"/>
    <property type="molecule type" value="Genomic_DNA"/>
</dbReference>
<feature type="region of interest" description="Disordered" evidence="2">
    <location>
        <begin position="537"/>
        <end position="596"/>
    </location>
</feature>
<name>A0A0M0JVA3_9EUKA</name>
<proteinExistence type="predicted"/>
<evidence type="ECO:0000313" key="3">
    <source>
        <dbReference type="EMBL" id="KOO30058.1"/>
    </source>
</evidence>
<gene>
    <name evidence="3" type="ORF">Ctob_005578</name>
</gene>
<keyword evidence="4" id="KW-1185">Reference proteome</keyword>
<organism evidence="3 4">
    <name type="scientific">Chrysochromulina tobinii</name>
    <dbReference type="NCBI Taxonomy" id="1460289"/>
    <lineage>
        <taxon>Eukaryota</taxon>
        <taxon>Haptista</taxon>
        <taxon>Haptophyta</taxon>
        <taxon>Prymnesiophyceae</taxon>
        <taxon>Prymnesiales</taxon>
        <taxon>Chrysochromulinaceae</taxon>
        <taxon>Chrysochromulina</taxon>
    </lineage>
</organism>
<dbReference type="AlphaFoldDB" id="A0A0M0JVA3"/>